<evidence type="ECO:0000313" key="2">
    <source>
        <dbReference type="Proteomes" id="UP000283269"/>
    </source>
</evidence>
<keyword evidence="2" id="KW-1185">Reference proteome</keyword>
<dbReference type="AlphaFoldDB" id="A0A409X8M7"/>
<reference evidence="1 2" key="1">
    <citation type="journal article" date="2018" name="Evol. Lett.">
        <title>Horizontal gene cluster transfer increased hallucinogenic mushroom diversity.</title>
        <authorList>
            <person name="Reynolds H.T."/>
            <person name="Vijayakumar V."/>
            <person name="Gluck-Thaler E."/>
            <person name="Korotkin H.B."/>
            <person name="Matheny P.B."/>
            <person name="Slot J.C."/>
        </authorList>
    </citation>
    <scope>NUCLEOTIDE SEQUENCE [LARGE SCALE GENOMIC DNA]</scope>
    <source>
        <strain evidence="1 2">2631</strain>
    </source>
</reference>
<sequence>MVTGESAELKKTVELLEGQGKVPSMQVLQAKAKEQMTDEEYKEYRELLDELEKTDHDLWVTCAEIDVLVASHAITSRIGAFMSGRALNQAVHAAQVGGNIPFVVKNLAANGARAMRPRAVLFTFQQVPRN</sequence>
<gene>
    <name evidence="1" type="ORF">CVT25_000945</name>
</gene>
<evidence type="ECO:0000313" key="1">
    <source>
        <dbReference type="EMBL" id="PPQ87126.1"/>
    </source>
</evidence>
<organism evidence="1 2">
    <name type="scientific">Psilocybe cyanescens</name>
    <dbReference type="NCBI Taxonomy" id="93625"/>
    <lineage>
        <taxon>Eukaryota</taxon>
        <taxon>Fungi</taxon>
        <taxon>Dikarya</taxon>
        <taxon>Basidiomycota</taxon>
        <taxon>Agaricomycotina</taxon>
        <taxon>Agaricomycetes</taxon>
        <taxon>Agaricomycetidae</taxon>
        <taxon>Agaricales</taxon>
        <taxon>Agaricineae</taxon>
        <taxon>Strophariaceae</taxon>
        <taxon>Psilocybe</taxon>
    </lineage>
</organism>
<accession>A0A409X8M7</accession>
<dbReference type="EMBL" id="NHYD01002368">
    <property type="protein sequence ID" value="PPQ87126.1"/>
    <property type="molecule type" value="Genomic_DNA"/>
</dbReference>
<name>A0A409X8M7_PSICY</name>
<dbReference type="InParanoid" id="A0A409X8M7"/>
<dbReference type="Proteomes" id="UP000283269">
    <property type="component" value="Unassembled WGS sequence"/>
</dbReference>
<proteinExistence type="predicted"/>
<protein>
    <submittedName>
        <fullName evidence="1">Uncharacterized protein</fullName>
    </submittedName>
</protein>
<comment type="caution">
    <text evidence="1">The sequence shown here is derived from an EMBL/GenBank/DDBJ whole genome shotgun (WGS) entry which is preliminary data.</text>
</comment>